<organism evidence="3 4">
    <name type="scientific">Lentilactobacillus farraginis DSM 18382 = JCM 14108</name>
    <dbReference type="NCBI Taxonomy" id="1423743"/>
    <lineage>
        <taxon>Bacteria</taxon>
        <taxon>Bacillati</taxon>
        <taxon>Bacillota</taxon>
        <taxon>Bacilli</taxon>
        <taxon>Lactobacillales</taxon>
        <taxon>Lactobacillaceae</taxon>
        <taxon>Lentilactobacillus</taxon>
    </lineage>
</organism>
<accession>A0A0R1VS28</accession>
<dbReference type="AlphaFoldDB" id="A0A0R1VS28"/>
<dbReference type="SMART" id="SM00487">
    <property type="entry name" value="DEXDc"/>
    <property type="match status" value="1"/>
</dbReference>
<dbReference type="Proteomes" id="UP000051966">
    <property type="component" value="Unassembled WGS sequence"/>
</dbReference>
<dbReference type="SUPFAM" id="SSF52540">
    <property type="entry name" value="P-loop containing nucleoside triphosphate hydrolases"/>
    <property type="match status" value="1"/>
</dbReference>
<keyword evidence="4" id="KW-1185">Reference proteome</keyword>
<keyword evidence="3" id="KW-0378">Hydrolase</keyword>
<comment type="caution">
    <text evidence="3">The sequence shown here is derived from an EMBL/GenBank/DDBJ whole genome shotgun (WGS) entry which is preliminary data.</text>
</comment>
<dbReference type="SMART" id="SM00490">
    <property type="entry name" value="HELICc"/>
    <property type="match status" value="1"/>
</dbReference>
<dbReference type="InterPro" id="IPR027417">
    <property type="entry name" value="P-loop_NTPase"/>
</dbReference>
<dbReference type="GO" id="GO:0061749">
    <property type="term" value="F:forked DNA-dependent helicase activity"/>
    <property type="evidence" value="ECO:0007669"/>
    <property type="project" value="TreeGrafter"/>
</dbReference>
<dbReference type="Pfam" id="PF00271">
    <property type="entry name" value="Helicase_C"/>
    <property type="match status" value="1"/>
</dbReference>
<dbReference type="InterPro" id="IPR006935">
    <property type="entry name" value="Helicase/UvrB_N"/>
</dbReference>
<dbReference type="PATRIC" id="fig|1423743.5.peg.135"/>
<evidence type="ECO:0000313" key="4">
    <source>
        <dbReference type="Proteomes" id="UP000051966"/>
    </source>
</evidence>
<keyword evidence="3" id="KW-0547">Nucleotide-binding</keyword>
<dbReference type="RefSeq" id="WP_056983877.1">
    <property type="nucleotide sequence ID" value="NZ_AZFY01000082.1"/>
</dbReference>
<dbReference type="InterPro" id="IPR014001">
    <property type="entry name" value="Helicase_ATP-bd"/>
</dbReference>
<dbReference type="PROSITE" id="PS51192">
    <property type="entry name" value="HELICASE_ATP_BIND_1"/>
    <property type="match status" value="1"/>
</dbReference>
<dbReference type="PANTHER" id="PTHR47396">
    <property type="entry name" value="TYPE I RESTRICTION ENZYME ECOKI R PROTEIN"/>
    <property type="match status" value="1"/>
</dbReference>
<dbReference type="GO" id="GO:0000403">
    <property type="term" value="F:Y-form DNA binding"/>
    <property type="evidence" value="ECO:0007669"/>
    <property type="project" value="TreeGrafter"/>
</dbReference>
<dbReference type="GO" id="GO:0005524">
    <property type="term" value="F:ATP binding"/>
    <property type="evidence" value="ECO:0007669"/>
    <property type="project" value="InterPro"/>
</dbReference>
<protein>
    <submittedName>
        <fullName evidence="3">Helicase protein</fullName>
    </submittedName>
</protein>
<reference evidence="3 4" key="1">
    <citation type="journal article" date="2015" name="Genome Announc.">
        <title>Expanding the biotechnology potential of lactobacilli through comparative genomics of 213 strains and associated genera.</title>
        <authorList>
            <person name="Sun Z."/>
            <person name="Harris H.M."/>
            <person name="McCann A."/>
            <person name="Guo C."/>
            <person name="Argimon S."/>
            <person name="Zhang W."/>
            <person name="Yang X."/>
            <person name="Jeffery I.B."/>
            <person name="Cooney J.C."/>
            <person name="Kagawa T.F."/>
            <person name="Liu W."/>
            <person name="Song Y."/>
            <person name="Salvetti E."/>
            <person name="Wrobel A."/>
            <person name="Rasinkangas P."/>
            <person name="Parkhill J."/>
            <person name="Rea M.C."/>
            <person name="O'Sullivan O."/>
            <person name="Ritari J."/>
            <person name="Douillard F.P."/>
            <person name="Paul Ross R."/>
            <person name="Yang R."/>
            <person name="Briner A.E."/>
            <person name="Felis G.E."/>
            <person name="de Vos W.M."/>
            <person name="Barrangou R."/>
            <person name="Klaenhammer T.R."/>
            <person name="Caufield P.W."/>
            <person name="Cui Y."/>
            <person name="Zhang H."/>
            <person name="O'Toole P.W."/>
        </authorList>
    </citation>
    <scope>NUCLEOTIDE SEQUENCE [LARGE SCALE GENOMIC DNA]</scope>
    <source>
        <strain evidence="3 4">DSM 18382</strain>
    </source>
</reference>
<dbReference type="PANTHER" id="PTHR47396:SF1">
    <property type="entry name" value="ATP-DEPENDENT HELICASE IRC3-RELATED"/>
    <property type="match status" value="1"/>
</dbReference>
<sequence length="453" mass="51413">MPFKLFDYQQRLVDETRQKLAEGNHGVLIVSPPGSGKSVIIAEIARLTVAKGGQVMFFVHRQELVNQITQSFQKQDVDLMHCTIMTVGKVANRLDHLPKPNLIICDESQHSRAKTYLKIFKYYSDVPRLGFSGSPWRMNGAGFDDIYSAMVKGPTVKWLIEHKKLSPYKYYSVTLFNDEKLKKSSTGDYTNQSVSDSAKPTLYGDIVKTWMDKAFGQRTIVYAHDTQHSKQIAAEFRKAGISAKHCDSKTPSDERKRIMSDFRKGKITVLCNFGLVDEGYDVKECTCCVIARPTESLVFDIQATMRCMRYLPNKMATIIDHAANYTRFGLPDTPRQWSLEGRPKKKRSNNTTSTPIKTCPHCWAVIPAQCHVCPQCGKEIQVETEQMDVDATKQLEKVGEFKLTTDYTTVKLGKMKPENAQNMSELYQIAKARGYKPGWAYMQGKRLGLLNKK</sequence>
<keyword evidence="3" id="KW-0347">Helicase</keyword>
<evidence type="ECO:0000259" key="2">
    <source>
        <dbReference type="PROSITE" id="PS51194"/>
    </source>
</evidence>
<evidence type="ECO:0000313" key="3">
    <source>
        <dbReference type="EMBL" id="KRM08568.1"/>
    </source>
</evidence>
<dbReference type="OrthoDB" id="9758243at2"/>
<evidence type="ECO:0000259" key="1">
    <source>
        <dbReference type="PROSITE" id="PS51192"/>
    </source>
</evidence>
<dbReference type="InterPro" id="IPR050742">
    <property type="entry name" value="Helicase_Restrict-Modif_Enz"/>
</dbReference>
<feature type="domain" description="Helicase ATP-binding" evidence="1">
    <location>
        <begin position="18"/>
        <end position="135"/>
    </location>
</feature>
<dbReference type="Pfam" id="PF04851">
    <property type="entry name" value="ResIII"/>
    <property type="match status" value="1"/>
</dbReference>
<keyword evidence="3" id="KW-0067">ATP-binding</keyword>
<dbReference type="Gene3D" id="3.40.50.300">
    <property type="entry name" value="P-loop containing nucleotide triphosphate hydrolases"/>
    <property type="match status" value="2"/>
</dbReference>
<dbReference type="EMBL" id="AZFY01000082">
    <property type="protein sequence ID" value="KRM08568.1"/>
    <property type="molecule type" value="Genomic_DNA"/>
</dbReference>
<proteinExistence type="predicted"/>
<dbReference type="GO" id="GO:0036121">
    <property type="term" value="F:double-stranded DNA helicase activity"/>
    <property type="evidence" value="ECO:0007669"/>
    <property type="project" value="TreeGrafter"/>
</dbReference>
<dbReference type="PROSITE" id="PS51194">
    <property type="entry name" value="HELICASE_CTER"/>
    <property type="match status" value="1"/>
</dbReference>
<dbReference type="InterPro" id="IPR001650">
    <property type="entry name" value="Helicase_C-like"/>
</dbReference>
<feature type="domain" description="Helicase C-terminal" evidence="2">
    <location>
        <begin position="206"/>
        <end position="350"/>
    </location>
</feature>
<name>A0A0R1VS28_9LACO</name>
<dbReference type="GO" id="GO:0016787">
    <property type="term" value="F:hydrolase activity"/>
    <property type="evidence" value="ECO:0007669"/>
    <property type="project" value="InterPro"/>
</dbReference>
<gene>
    <name evidence="3" type="ORF">FD41_GL000126</name>
</gene>